<name>A0A3T0D8V6_9FIRM</name>
<feature type="transmembrane region" description="Helical" evidence="1">
    <location>
        <begin position="124"/>
        <end position="146"/>
    </location>
</feature>
<evidence type="ECO:0000259" key="2">
    <source>
        <dbReference type="Pfam" id="PF02517"/>
    </source>
</evidence>
<dbReference type="GO" id="GO:0006508">
    <property type="term" value="P:proteolysis"/>
    <property type="evidence" value="ECO:0007669"/>
    <property type="project" value="UniProtKB-KW"/>
</dbReference>
<feature type="transmembrane region" description="Helical" evidence="1">
    <location>
        <begin position="12"/>
        <end position="31"/>
    </location>
</feature>
<feature type="transmembrane region" description="Helical" evidence="1">
    <location>
        <begin position="203"/>
        <end position="220"/>
    </location>
</feature>
<dbReference type="EMBL" id="CP034791">
    <property type="protein sequence ID" value="AZT91416.1"/>
    <property type="molecule type" value="Genomic_DNA"/>
</dbReference>
<gene>
    <name evidence="3" type="ORF">ELD05_12845</name>
</gene>
<feature type="domain" description="CAAX prenyl protease 2/Lysostaphin resistance protein A-like" evidence="2">
    <location>
        <begin position="123"/>
        <end position="212"/>
    </location>
</feature>
<dbReference type="PANTHER" id="PTHR36435:SF1">
    <property type="entry name" value="CAAX AMINO TERMINAL PROTEASE FAMILY PROTEIN"/>
    <property type="match status" value="1"/>
</dbReference>
<dbReference type="Proteomes" id="UP000282930">
    <property type="component" value="Chromosome"/>
</dbReference>
<organism evidence="3 4">
    <name type="scientific">Caldicellulosiruptor changbaiensis</name>
    <dbReference type="NCBI Taxonomy" id="1222016"/>
    <lineage>
        <taxon>Bacteria</taxon>
        <taxon>Bacillati</taxon>
        <taxon>Bacillota</taxon>
        <taxon>Bacillota incertae sedis</taxon>
        <taxon>Caldicellulosiruptorales</taxon>
        <taxon>Caldicellulosiruptoraceae</taxon>
        <taxon>Caldicellulosiruptor</taxon>
    </lineage>
</organism>
<evidence type="ECO:0000256" key="1">
    <source>
        <dbReference type="SAM" id="Phobius"/>
    </source>
</evidence>
<feature type="transmembrane region" description="Helical" evidence="1">
    <location>
        <begin position="180"/>
        <end position="196"/>
    </location>
</feature>
<evidence type="ECO:0000313" key="3">
    <source>
        <dbReference type="EMBL" id="AZT91416.1"/>
    </source>
</evidence>
<keyword evidence="1" id="KW-0472">Membrane</keyword>
<feature type="transmembrane region" description="Helical" evidence="1">
    <location>
        <begin position="75"/>
        <end position="96"/>
    </location>
</feature>
<dbReference type="InterPro" id="IPR052710">
    <property type="entry name" value="CAAX_protease"/>
</dbReference>
<keyword evidence="1" id="KW-0812">Transmembrane</keyword>
<accession>A0A3T0D8V6</accession>
<dbReference type="GO" id="GO:0008237">
    <property type="term" value="F:metallopeptidase activity"/>
    <property type="evidence" value="ECO:0007669"/>
    <property type="project" value="UniProtKB-KW"/>
</dbReference>
<dbReference type="InterPro" id="IPR003675">
    <property type="entry name" value="Rce1/LyrA-like_dom"/>
</dbReference>
<dbReference type="AlphaFoldDB" id="A0A3T0D8V6"/>
<keyword evidence="4" id="KW-1185">Reference proteome</keyword>
<reference evidence="3 4" key="1">
    <citation type="submission" date="2018-12" db="EMBL/GenBank/DDBJ databases">
        <title>Genome sequence from the cellulolytic species, Caldicellulosiruptor changbaiensis.</title>
        <authorList>
            <person name="Blumer-Schuette S.E."/>
            <person name="Mendoza C."/>
        </authorList>
    </citation>
    <scope>NUCLEOTIDE SEQUENCE [LARGE SCALE GENOMIC DNA]</scope>
    <source>
        <strain evidence="3 4">CBS-Z</strain>
    </source>
</reference>
<keyword evidence="3" id="KW-0482">Metalloprotease</keyword>
<protein>
    <submittedName>
        <fullName evidence="3">CPBP family intramembrane metalloprotease</fullName>
    </submittedName>
</protein>
<dbReference type="PANTHER" id="PTHR36435">
    <property type="entry name" value="SLR1288 PROTEIN"/>
    <property type="match status" value="1"/>
</dbReference>
<keyword evidence="3" id="KW-0378">Hydrolase</keyword>
<dbReference type="KEGG" id="ccha:ELD05_12845"/>
<proteinExistence type="predicted"/>
<keyword evidence="3" id="KW-0645">Protease</keyword>
<feature type="transmembrane region" description="Helical" evidence="1">
    <location>
        <begin position="37"/>
        <end position="54"/>
    </location>
</feature>
<evidence type="ECO:0000313" key="4">
    <source>
        <dbReference type="Proteomes" id="UP000282930"/>
    </source>
</evidence>
<sequence length="261" mass="29779">MTLSALKDVINYIGLFILSSIIMGIISLISGKDDANLIYIGMFLIYLCFAVIYSKRKKINIFQLCNFRKITVKDVIFTVILAISFEMAINGILGALEMGLDDIITPIRKNYEDTILRELKNSNIFLVFFTIVIAAPFFEEITFRGLLFGIMLRKQMNLYLALIIQALVFGLIHLDLYQGIFAFFCGIFLALVLYWTKSILNSIIFHTTVNAIGFSAMLLIKDNNLESNFLEDIIICTVLSVVGLALMYLPMKYFYKMKVRN</sequence>
<feature type="transmembrane region" description="Helical" evidence="1">
    <location>
        <begin position="232"/>
        <end position="251"/>
    </location>
</feature>
<dbReference type="GO" id="GO:0080120">
    <property type="term" value="P:CAAX-box protein maturation"/>
    <property type="evidence" value="ECO:0007669"/>
    <property type="project" value="UniProtKB-ARBA"/>
</dbReference>
<dbReference type="Pfam" id="PF02517">
    <property type="entry name" value="Rce1-like"/>
    <property type="match status" value="1"/>
</dbReference>
<feature type="transmembrane region" description="Helical" evidence="1">
    <location>
        <begin position="158"/>
        <end position="174"/>
    </location>
</feature>
<dbReference type="GO" id="GO:0004175">
    <property type="term" value="F:endopeptidase activity"/>
    <property type="evidence" value="ECO:0007669"/>
    <property type="project" value="UniProtKB-ARBA"/>
</dbReference>
<keyword evidence="1" id="KW-1133">Transmembrane helix</keyword>
<dbReference type="RefSeq" id="WP_127352737.1">
    <property type="nucleotide sequence ID" value="NZ_CP034791.1"/>
</dbReference>